<dbReference type="HOGENOM" id="CLU_035032_0_0_9"/>
<gene>
    <name evidence="11" type="ORF">CSCA_3092</name>
</gene>
<protein>
    <submittedName>
        <fullName evidence="11">Type II secretion system protein</fullName>
    </submittedName>
</protein>
<reference evidence="11 12" key="1">
    <citation type="journal article" date="2015" name="J. Biotechnol.">
        <title>Complete genome sequence of a malodorant-producing acetogen, Clostridium scatologenes ATCC 25775(T).</title>
        <authorList>
            <person name="Zhu Z."/>
            <person name="Guo T."/>
            <person name="Zheng H."/>
            <person name="Song T."/>
            <person name="Ouyang P."/>
            <person name="Xie J."/>
        </authorList>
    </citation>
    <scope>NUCLEOTIDE SEQUENCE [LARGE SCALE GENOMIC DNA]</scope>
    <source>
        <strain evidence="11 12">ATCC 25775</strain>
    </source>
</reference>
<dbReference type="PROSITE" id="PS00874">
    <property type="entry name" value="T2SP_F"/>
    <property type="match status" value="1"/>
</dbReference>
<dbReference type="InterPro" id="IPR003004">
    <property type="entry name" value="GspF/PilC"/>
</dbReference>
<dbReference type="AlphaFoldDB" id="A0A0E3JPF3"/>
<comment type="subcellular location">
    <subcellularLocation>
        <location evidence="1 8">Cell membrane</location>
        <topology evidence="1 8">Multi-pass membrane protein</topology>
    </subcellularLocation>
</comment>
<evidence type="ECO:0000256" key="7">
    <source>
        <dbReference type="ARBA" id="ARBA00023136"/>
    </source>
</evidence>
<dbReference type="GO" id="GO:0005886">
    <property type="term" value="C:plasma membrane"/>
    <property type="evidence" value="ECO:0007669"/>
    <property type="project" value="UniProtKB-SubCell"/>
</dbReference>
<evidence type="ECO:0000313" key="11">
    <source>
        <dbReference type="EMBL" id="AKA70217.1"/>
    </source>
</evidence>
<feature type="transmembrane region" description="Helical" evidence="9">
    <location>
        <begin position="160"/>
        <end position="182"/>
    </location>
</feature>
<dbReference type="InterPro" id="IPR042094">
    <property type="entry name" value="T2SS_GspF_sf"/>
</dbReference>
<dbReference type="Proteomes" id="UP000033115">
    <property type="component" value="Chromosome"/>
</dbReference>
<name>A0A0E3JPF3_CLOSL</name>
<dbReference type="InterPro" id="IPR018076">
    <property type="entry name" value="T2SS_GspF_dom"/>
</dbReference>
<keyword evidence="7 9" id="KW-0472">Membrane</keyword>
<accession>A0A0E3JPF3</accession>
<dbReference type="Gene3D" id="1.20.81.30">
    <property type="entry name" value="Type II secretion system (T2SS), domain F"/>
    <property type="match status" value="2"/>
</dbReference>
<dbReference type="GO" id="GO:0009306">
    <property type="term" value="P:protein secretion"/>
    <property type="evidence" value="ECO:0007669"/>
    <property type="project" value="InterPro"/>
</dbReference>
<evidence type="ECO:0000256" key="2">
    <source>
        <dbReference type="ARBA" id="ARBA00005745"/>
    </source>
</evidence>
<evidence type="ECO:0000256" key="3">
    <source>
        <dbReference type="ARBA" id="ARBA00022448"/>
    </source>
</evidence>
<dbReference type="PRINTS" id="PR00812">
    <property type="entry name" value="BCTERIALGSPF"/>
</dbReference>
<evidence type="ECO:0000313" key="12">
    <source>
        <dbReference type="Proteomes" id="UP000033115"/>
    </source>
</evidence>
<keyword evidence="12" id="KW-1185">Reference proteome</keyword>
<dbReference type="KEGG" id="csq:CSCA_3092"/>
<evidence type="ECO:0000256" key="6">
    <source>
        <dbReference type="ARBA" id="ARBA00022989"/>
    </source>
</evidence>
<sequence>MLREKGYFLLKYRINKKLLNKVFIQRVNLQDISILCNNLGQMIESGLSISEIFNIVCTQNRKSVITESMYKVQRSIERGETLYESIKKFSHIYPLFMIEMIKVGEESGKLEIVLKYLSEYYDKRYKIFNKIKSAISYPIMVLITSIIVIIFLMIKIVPEFMVILSNSGGSIPILTSTILWIFVFLKDKFFIINLILITTISILYKFSRTHKGKEYFDSLKIRLPVIGTIYSKFLLHEFSKSLAILISSGIPIIKSLNICLSTVQNKVLENKIINSIEDIKKGESMYFSFKKQGIGDSTFLNLINIGEECGDIESILFKISNIFECEVEDRLKRMVNFIEPVTILVLAVFIGVFVVGTLLPIFNIMDSIN</sequence>
<feature type="domain" description="Type II secretion system protein GspF" evidence="10">
    <location>
        <begin position="238"/>
        <end position="360"/>
    </location>
</feature>
<comment type="similarity">
    <text evidence="2 8">Belongs to the GSP F family.</text>
</comment>
<dbReference type="STRING" id="1548.CSCA_3092"/>
<feature type="domain" description="Type II secretion system protein GspF" evidence="10">
    <location>
        <begin position="36"/>
        <end position="158"/>
    </location>
</feature>
<keyword evidence="3 8" id="KW-0813">Transport</keyword>
<evidence type="ECO:0000259" key="10">
    <source>
        <dbReference type="Pfam" id="PF00482"/>
    </source>
</evidence>
<dbReference type="InterPro" id="IPR001992">
    <property type="entry name" value="T2SS_GspF/T4SS_PilC_CS"/>
</dbReference>
<evidence type="ECO:0000256" key="4">
    <source>
        <dbReference type="ARBA" id="ARBA00022475"/>
    </source>
</evidence>
<keyword evidence="4" id="KW-1003">Cell membrane</keyword>
<evidence type="ECO:0000256" key="5">
    <source>
        <dbReference type="ARBA" id="ARBA00022692"/>
    </source>
</evidence>
<feature type="transmembrane region" description="Helical" evidence="9">
    <location>
        <begin position="189"/>
        <end position="207"/>
    </location>
</feature>
<dbReference type="PANTHER" id="PTHR30012:SF0">
    <property type="entry name" value="TYPE II SECRETION SYSTEM PROTEIN F-RELATED"/>
    <property type="match status" value="1"/>
</dbReference>
<proteinExistence type="inferred from homology"/>
<evidence type="ECO:0000256" key="1">
    <source>
        <dbReference type="ARBA" id="ARBA00004651"/>
    </source>
</evidence>
<organism evidence="11 12">
    <name type="scientific">Clostridium scatologenes</name>
    <dbReference type="NCBI Taxonomy" id="1548"/>
    <lineage>
        <taxon>Bacteria</taxon>
        <taxon>Bacillati</taxon>
        <taxon>Bacillota</taxon>
        <taxon>Clostridia</taxon>
        <taxon>Eubacteriales</taxon>
        <taxon>Clostridiaceae</taxon>
        <taxon>Clostridium</taxon>
    </lineage>
</organism>
<feature type="transmembrane region" description="Helical" evidence="9">
    <location>
        <begin position="341"/>
        <end position="362"/>
    </location>
</feature>
<dbReference type="PANTHER" id="PTHR30012">
    <property type="entry name" value="GENERAL SECRETION PATHWAY PROTEIN"/>
    <property type="match status" value="1"/>
</dbReference>
<keyword evidence="5 8" id="KW-0812">Transmembrane</keyword>
<keyword evidence="6 9" id="KW-1133">Transmembrane helix</keyword>
<feature type="transmembrane region" description="Helical" evidence="9">
    <location>
        <begin position="134"/>
        <end position="154"/>
    </location>
</feature>
<dbReference type="Pfam" id="PF00482">
    <property type="entry name" value="T2SSF"/>
    <property type="match status" value="2"/>
</dbReference>
<evidence type="ECO:0000256" key="9">
    <source>
        <dbReference type="SAM" id="Phobius"/>
    </source>
</evidence>
<evidence type="ECO:0000256" key="8">
    <source>
        <dbReference type="RuleBase" id="RU003923"/>
    </source>
</evidence>
<dbReference type="EMBL" id="CP009933">
    <property type="protein sequence ID" value="AKA70217.1"/>
    <property type="molecule type" value="Genomic_DNA"/>
</dbReference>